<dbReference type="PIRSF" id="PIRSF001589">
    <property type="entry name" value="Asn_synthetase_glu-h"/>
    <property type="match status" value="1"/>
</dbReference>
<dbReference type="CDD" id="cd00712">
    <property type="entry name" value="AsnB"/>
    <property type="match status" value="1"/>
</dbReference>
<comment type="caution">
    <text evidence="10">The sequence shown here is derived from an EMBL/GenBank/DDBJ whole genome shotgun (WGS) entry which is preliminary data.</text>
</comment>
<dbReference type="InterPro" id="IPR033738">
    <property type="entry name" value="AsnB_N"/>
</dbReference>
<organism evidence="10 11">
    <name type="scientific">Carnobacterium antarcticum</name>
    <dbReference type="NCBI Taxonomy" id="2126436"/>
    <lineage>
        <taxon>Bacteria</taxon>
        <taxon>Bacillati</taxon>
        <taxon>Bacillota</taxon>
        <taxon>Bacilli</taxon>
        <taxon>Lactobacillales</taxon>
        <taxon>Carnobacteriaceae</taxon>
        <taxon>Carnobacterium</taxon>
    </lineage>
</organism>
<accession>A0ABW4NPI2</accession>
<evidence type="ECO:0000313" key="11">
    <source>
        <dbReference type="Proteomes" id="UP001597285"/>
    </source>
</evidence>
<evidence type="ECO:0000256" key="8">
    <source>
        <dbReference type="ARBA" id="ARBA00048741"/>
    </source>
</evidence>
<dbReference type="InterPro" id="IPR017932">
    <property type="entry name" value="GATase_2_dom"/>
</dbReference>
<dbReference type="PANTHER" id="PTHR43284:SF1">
    <property type="entry name" value="ASPARAGINE SYNTHETASE"/>
    <property type="match status" value="1"/>
</dbReference>
<keyword evidence="6" id="KW-0061">Asparagine biosynthesis</keyword>
<comment type="catalytic activity">
    <reaction evidence="8">
        <text>L-aspartate + L-glutamine + ATP + H2O = L-asparagine + L-glutamate + AMP + diphosphate + H(+)</text>
        <dbReference type="Rhea" id="RHEA:12228"/>
        <dbReference type="ChEBI" id="CHEBI:15377"/>
        <dbReference type="ChEBI" id="CHEBI:15378"/>
        <dbReference type="ChEBI" id="CHEBI:29985"/>
        <dbReference type="ChEBI" id="CHEBI:29991"/>
        <dbReference type="ChEBI" id="CHEBI:30616"/>
        <dbReference type="ChEBI" id="CHEBI:33019"/>
        <dbReference type="ChEBI" id="CHEBI:58048"/>
        <dbReference type="ChEBI" id="CHEBI:58359"/>
        <dbReference type="ChEBI" id="CHEBI:456215"/>
        <dbReference type="EC" id="6.3.5.4"/>
    </reaction>
</comment>
<dbReference type="InterPro" id="IPR014729">
    <property type="entry name" value="Rossmann-like_a/b/a_fold"/>
</dbReference>
<dbReference type="Gene3D" id="3.60.20.10">
    <property type="entry name" value="Glutamine Phosphoribosylpyrophosphate, subunit 1, domain 1"/>
    <property type="match status" value="1"/>
</dbReference>
<keyword evidence="7" id="KW-0315">Glutamine amidotransferase</keyword>
<comment type="pathway">
    <text evidence="1">Amino-acid biosynthesis; L-asparagine biosynthesis; L-asparagine from L-aspartate (L-Gln route): step 1/1.</text>
</comment>
<dbReference type="NCBIfam" id="TIGR01536">
    <property type="entry name" value="asn_synth_AEB"/>
    <property type="match status" value="1"/>
</dbReference>
<proteinExistence type="inferred from homology"/>
<keyword evidence="11" id="KW-1185">Reference proteome</keyword>
<evidence type="ECO:0000259" key="9">
    <source>
        <dbReference type="PROSITE" id="PS51278"/>
    </source>
</evidence>
<evidence type="ECO:0000256" key="6">
    <source>
        <dbReference type="ARBA" id="ARBA00022888"/>
    </source>
</evidence>
<dbReference type="Pfam" id="PF13537">
    <property type="entry name" value="GATase_7"/>
    <property type="match status" value="1"/>
</dbReference>
<keyword evidence="4" id="KW-0547">Nucleotide-binding</keyword>
<keyword evidence="10" id="KW-0436">Ligase</keyword>
<dbReference type="Proteomes" id="UP001597285">
    <property type="component" value="Unassembled WGS sequence"/>
</dbReference>
<sequence>MCGFVGCLSNDGETWLEEQKAVVEKMNKQIIHRGPDDEGYYFDDAIALGFRRLSIIDIENGHQPLSYEGDRYRVIFNGEIYNYIELRNELIEKGFAFQTDSDTEVILAAYLFYKEEVTSKLRGMFAFVIWDKHEKTLFGARDQFGIKPFYYAVENNCLYIASEKKSILSVLDPQPLNQASLQNYLTFQYVPGPETMHTAIKALAPGHFIIKKMNEDLTISKYWQADFTPAANSEEHITAEIRAALFDSIEKHMRSDVPVGAFLSGGIDSSIVVAIAREFNPKLKTLSVGFEREGYSEINLAEETAEELKVENFSYTITAQEFMDEFPRFVWHMDDPLADPAAVPQFFLSRLARKHVKVALSGEGADELFGGYGIYNEPNSLKLFKNTGKMTNRALNRLARLMPEGVKGKSFLIGGTMALEDRYVGNAKIFDEFEKKKILVNYDLHFPYQAVTKPFYEQTINYDPIDRMQLIDINTWLSGDLLLNADRTTMAYSLELRTPFLDKEVFEVARKIPAKLRIANGTTKYILRKAVEGIVPDNVIYRKKLGFPVPIRHWLKDELYEWALAIMKESKTEHLLEKPYLINLLEKHRTGKIDHSRKIWTALTFMVWHRIYVEEPQMFLTEPKPLRDKIKQPFPN</sequence>
<dbReference type="PANTHER" id="PTHR43284">
    <property type="entry name" value="ASPARAGINE SYNTHETASE (GLUTAMINE-HYDROLYZING)"/>
    <property type="match status" value="1"/>
</dbReference>
<reference evidence="11" key="1">
    <citation type="journal article" date="2019" name="Int. J. Syst. Evol. Microbiol.">
        <title>The Global Catalogue of Microorganisms (GCM) 10K type strain sequencing project: providing services to taxonomists for standard genome sequencing and annotation.</title>
        <authorList>
            <consortium name="The Broad Institute Genomics Platform"/>
            <consortium name="The Broad Institute Genome Sequencing Center for Infectious Disease"/>
            <person name="Wu L."/>
            <person name="Ma J."/>
        </authorList>
    </citation>
    <scope>NUCLEOTIDE SEQUENCE [LARGE SCALE GENOMIC DNA]</scope>
    <source>
        <strain evidence="11">KCTC 42143</strain>
    </source>
</reference>
<dbReference type="RefSeq" id="WP_058919774.1">
    <property type="nucleotide sequence ID" value="NZ_JBHSQC010000023.1"/>
</dbReference>
<keyword evidence="6" id="KW-0028">Amino-acid biosynthesis</keyword>
<name>A0ABW4NPI2_9LACT</name>
<gene>
    <name evidence="10" type="primary">asnB</name>
    <name evidence="10" type="ORF">ACFSBK_09285</name>
</gene>
<dbReference type="InterPro" id="IPR029055">
    <property type="entry name" value="Ntn_hydrolases_N"/>
</dbReference>
<dbReference type="Pfam" id="PF00733">
    <property type="entry name" value="Asn_synthase"/>
    <property type="match status" value="1"/>
</dbReference>
<protein>
    <recommendedName>
        <fullName evidence="3">asparagine synthase (glutamine-hydrolyzing)</fullName>
        <ecNumber evidence="3">6.3.5.4</ecNumber>
    </recommendedName>
</protein>
<dbReference type="PROSITE" id="PS51278">
    <property type="entry name" value="GATASE_TYPE_2"/>
    <property type="match status" value="1"/>
</dbReference>
<dbReference type="GO" id="GO:0004066">
    <property type="term" value="F:asparagine synthase (glutamine-hydrolyzing) activity"/>
    <property type="evidence" value="ECO:0007669"/>
    <property type="project" value="UniProtKB-EC"/>
</dbReference>
<dbReference type="SUPFAM" id="SSF52402">
    <property type="entry name" value="Adenine nucleotide alpha hydrolases-like"/>
    <property type="match status" value="1"/>
</dbReference>
<dbReference type="InterPro" id="IPR006426">
    <property type="entry name" value="Asn_synth_AEB"/>
</dbReference>
<keyword evidence="5" id="KW-0067">ATP-binding</keyword>
<dbReference type="SUPFAM" id="SSF56235">
    <property type="entry name" value="N-terminal nucleophile aminohydrolases (Ntn hydrolases)"/>
    <property type="match status" value="1"/>
</dbReference>
<dbReference type="EC" id="6.3.5.4" evidence="3"/>
<evidence type="ECO:0000256" key="1">
    <source>
        <dbReference type="ARBA" id="ARBA00005187"/>
    </source>
</evidence>
<dbReference type="Gene3D" id="3.40.50.620">
    <property type="entry name" value="HUPs"/>
    <property type="match status" value="2"/>
</dbReference>
<evidence type="ECO:0000313" key="10">
    <source>
        <dbReference type="EMBL" id="MFD1800040.1"/>
    </source>
</evidence>
<evidence type="ECO:0000256" key="3">
    <source>
        <dbReference type="ARBA" id="ARBA00012737"/>
    </source>
</evidence>
<comment type="similarity">
    <text evidence="2">Belongs to the asparagine synthetase family.</text>
</comment>
<evidence type="ECO:0000256" key="7">
    <source>
        <dbReference type="ARBA" id="ARBA00022962"/>
    </source>
</evidence>
<feature type="domain" description="Glutamine amidotransferase type-2" evidence="9">
    <location>
        <begin position="2"/>
        <end position="214"/>
    </location>
</feature>
<dbReference type="CDD" id="cd01991">
    <property type="entry name" value="Asn_synthase_B_C"/>
    <property type="match status" value="1"/>
</dbReference>
<evidence type="ECO:0000256" key="4">
    <source>
        <dbReference type="ARBA" id="ARBA00022741"/>
    </source>
</evidence>
<dbReference type="EMBL" id="JBHUFF010000017">
    <property type="protein sequence ID" value="MFD1800040.1"/>
    <property type="molecule type" value="Genomic_DNA"/>
</dbReference>
<evidence type="ECO:0000256" key="5">
    <source>
        <dbReference type="ARBA" id="ARBA00022840"/>
    </source>
</evidence>
<dbReference type="InterPro" id="IPR001962">
    <property type="entry name" value="Asn_synthase"/>
</dbReference>
<evidence type="ECO:0000256" key="2">
    <source>
        <dbReference type="ARBA" id="ARBA00005752"/>
    </source>
</evidence>
<dbReference type="InterPro" id="IPR051786">
    <property type="entry name" value="ASN_synthetase/amidase"/>
</dbReference>